<dbReference type="EMBL" id="LS483447">
    <property type="protein sequence ID" value="SQH73765.1"/>
    <property type="molecule type" value="Genomic_DNA"/>
</dbReference>
<organism evidence="1 2">
    <name type="scientific">Porphyromonas crevioricanis</name>
    <dbReference type="NCBI Taxonomy" id="393921"/>
    <lineage>
        <taxon>Bacteria</taxon>
        <taxon>Pseudomonadati</taxon>
        <taxon>Bacteroidota</taxon>
        <taxon>Bacteroidia</taxon>
        <taxon>Bacteroidales</taxon>
        <taxon>Porphyromonadaceae</taxon>
        <taxon>Porphyromonas</taxon>
    </lineage>
</organism>
<sequence>MALEALREVINNGAEVKTEKIDIYVDQNGTLRGEPQVGKMVKTSKNEDY</sequence>
<reference evidence="1 2" key="1">
    <citation type="submission" date="2018-06" db="EMBL/GenBank/DDBJ databases">
        <authorList>
            <consortium name="Pathogen Informatics"/>
            <person name="Doyle S."/>
        </authorList>
    </citation>
    <scope>NUCLEOTIDE SEQUENCE [LARGE SCALE GENOMIC DNA]</scope>
    <source>
        <strain evidence="1 2">NCTC12858</strain>
    </source>
</reference>
<keyword evidence="2" id="KW-1185">Reference proteome</keyword>
<dbReference type="KEGG" id="pcre:NCTC12858_01632"/>
<dbReference type="Proteomes" id="UP000249300">
    <property type="component" value="Chromosome 1"/>
</dbReference>
<evidence type="ECO:0000313" key="1">
    <source>
        <dbReference type="EMBL" id="SQH73765.1"/>
    </source>
</evidence>
<accession>A0A2X4PMZ5</accession>
<evidence type="ECO:0000313" key="2">
    <source>
        <dbReference type="Proteomes" id="UP000249300"/>
    </source>
</evidence>
<dbReference type="AlphaFoldDB" id="A0A2X4PMZ5"/>
<protein>
    <submittedName>
        <fullName evidence="1">Uncharacterized protein</fullName>
    </submittedName>
</protein>
<proteinExistence type="predicted"/>
<gene>
    <name evidence="1" type="ORF">NCTC12858_01632</name>
</gene>
<name>A0A2X4PMZ5_9PORP</name>